<dbReference type="eggNOG" id="COG2206">
    <property type="taxonomic scope" value="Bacteria"/>
</dbReference>
<feature type="domain" description="HD-GYP" evidence="2">
    <location>
        <begin position="156"/>
        <end position="341"/>
    </location>
</feature>
<accession>D1B2Q7</accession>
<evidence type="ECO:0000313" key="3">
    <source>
        <dbReference type="EMBL" id="ACZ12377.1"/>
    </source>
</evidence>
<dbReference type="InterPro" id="IPR003607">
    <property type="entry name" value="HD/PDEase_dom"/>
</dbReference>
<dbReference type="SUPFAM" id="SSF109604">
    <property type="entry name" value="HD-domain/PDEase-like"/>
    <property type="match status" value="1"/>
</dbReference>
<dbReference type="InterPro" id="IPR006675">
    <property type="entry name" value="HDIG_dom"/>
</dbReference>
<dbReference type="InterPro" id="IPR037522">
    <property type="entry name" value="HD_GYP_dom"/>
</dbReference>
<dbReference type="KEGG" id="sdl:Sdel_1357"/>
<organism evidence="3 4">
    <name type="scientific">Sulfurospirillum deleyianum (strain ATCC 51133 / DSM 6946 / 5175)</name>
    <dbReference type="NCBI Taxonomy" id="525898"/>
    <lineage>
        <taxon>Bacteria</taxon>
        <taxon>Pseudomonadati</taxon>
        <taxon>Campylobacterota</taxon>
        <taxon>Epsilonproteobacteria</taxon>
        <taxon>Campylobacterales</taxon>
        <taxon>Sulfurospirillaceae</taxon>
        <taxon>Sulfurospirillum</taxon>
    </lineage>
</organism>
<dbReference type="GO" id="GO:0016787">
    <property type="term" value="F:hydrolase activity"/>
    <property type="evidence" value="ECO:0007669"/>
    <property type="project" value="UniProtKB-KW"/>
</dbReference>
<dbReference type="PANTHER" id="PTHR43155:SF2">
    <property type="entry name" value="CYCLIC DI-GMP PHOSPHODIESTERASE PA4108"/>
    <property type="match status" value="1"/>
</dbReference>
<dbReference type="SMART" id="SM00471">
    <property type="entry name" value="HDc"/>
    <property type="match status" value="1"/>
</dbReference>
<reference evidence="3 4" key="2">
    <citation type="journal article" date="2010" name="Stand. Genomic Sci.">
        <title>Complete genome sequence of Sulfurospirillum deleyianum type strain (5175).</title>
        <authorList>
            <person name="Sikorski J."/>
            <person name="Lapidus A."/>
            <person name="Copeland A."/>
            <person name="Glavina Del Rio T."/>
            <person name="Nolan M."/>
            <person name="Lucas S."/>
            <person name="Chen F."/>
            <person name="Tice H."/>
            <person name="Cheng J.F."/>
            <person name="Saunders E."/>
            <person name="Bruce D."/>
            <person name="Goodwin L."/>
            <person name="Pitluck S."/>
            <person name="Ovchinnikova G."/>
            <person name="Pati A."/>
            <person name="Ivanova N."/>
            <person name="Mavromatis K."/>
            <person name="Chen A."/>
            <person name="Palaniappan K."/>
            <person name="Chain P."/>
            <person name="Land M."/>
            <person name="Hauser L."/>
            <person name="Chang Y.J."/>
            <person name="Jeffries C.D."/>
            <person name="Brettin T."/>
            <person name="Detter J.C."/>
            <person name="Han C."/>
            <person name="Rohde M."/>
            <person name="Lang E."/>
            <person name="Spring S."/>
            <person name="Goker M."/>
            <person name="Bristow J."/>
            <person name="Eisen J.A."/>
            <person name="Markowitz V."/>
            <person name="Hugenholtz P."/>
            <person name="Kyrpides N.C."/>
            <person name="Klenk H.P."/>
        </authorList>
    </citation>
    <scope>NUCLEOTIDE SEQUENCE [LARGE SCALE GENOMIC DNA]</scope>
    <source>
        <strain evidence="4">ATCC 51133 / DSM 6946 / 5175</strain>
    </source>
</reference>
<reference evidence="4" key="1">
    <citation type="submission" date="2009-11" db="EMBL/GenBank/DDBJ databases">
        <title>The complete genome of Sulfurospirillum deleyianum DSM 6946.</title>
        <authorList>
            <consortium name="US DOE Joint Genome Institute (JGI-PGF)"/>
            <person name="Lucas S."/>
            <person name="Copeland A."/>
            <person name="Lapidus A."/>
            <person name="Glavina del Rio T."/>
            <person name="Dalin E."/>
            <person name="Tice H."/>
            <person name="Bruce D."/>
            <person name="Goodwin L."/>
            <person name="Pitluck S."/>
            <person name="Kyrpides N."/>
            <person name="Mavromatis K."/>
            <person name="Ivanova N."/>
            <person name="Ovchinnikova G."/>
            <person name="Munk A.C."/>
            <person name="Lu M."/>
            <person name="Brettin T."/>
            <person name="Detter J.C."/>
            <person name="Han C."/>
            <person name="Tapia R."/>
            <person name="Larimer F."/>
            <person name="Land M."/>
            <person name="Hauser L."/>
            <person name="Markowitz V."/>
            <person name="Cheng J.F."/>
            <person name="Hugenholtz P."/>
            <person name="Woyke T."/>
            <person name="Wu D."/>
            <person name="Aumann P."/>
            <person name="Schneider S."/>
            <person name="Lang E."/>
            <person name="Spring S."/>
            <person name="Klenk H.P."/>
            <person name="Eisen J.A."/>
        </authorList>
    </citation>
    <scope>NUCLEOTIDE SEQUENCE [LARGE SCALE GENOMIC DNA]</scope>
    <source>
        <strain evidence="4">ATCC 51133 / DSM 6946 / 5175</strain>
    </source>
</reference>
<dbReference type="Proteomes" id="UP000002222">
    <property type="component" value="Chromosome"/>
</dbReference>
<dbReference type="Gene3D" id="1.10.3210.10">
    <property type="entry name" value="Hypothetical protein af1432"/>
    <property type="match status" value="1"/>
</dbReference>
<evidence type="ECO:0000256" key="1">
    <source>
        <dbReference type="ARBA" id="ARBA00023136"/>
    </source>
</evidence>
<evidence type="ECO:0000313" key="4">
    <source>
        <dbReference type="Proteomes" id="UP000002222"/>
    </source>
</evidence>
<dbReference type="STRING" id="525898.Sdel_1357"/>
<protein>
    <submittedName>
        <fullName evidence="3">Metal dependent phophohydrolase</fullName>
    </submittedName>
</protein>
<proteinExistence type="predicted"/>
<dbReference type="OrthoDB" id="9781223at2"/>
<keyword evidence="4" id="KW-1185">Reference proteome</keyword>
<dbReference type="AlphaFoldDB" id="D1B2Q7"/>
<dbReference type="HOGENOM" id="CLU_000445_92_1_7"/>
<name>D1B2Q7_SULD5</name>
<dbReference type="NCBIfam" id="TIGR00277">
    <property type="entry name" value="HDIG"/>
    <property type="match status" value="1"/>
</dbReference>
<dbReference type="EMBL" id="CP001816">
    <property type="protein sequence ID" value="ACZ12377.1"/>
    <property type="molecule type" value="Genomic_DNA"/>
</dbReference>
<keyword evidence="3" id="KW-0378">Hydrolase</keyword>
<dbReference type="CDD" id="cd00077">
    <property type="entry name" value="HDc"/>
    <property type="match status" value="1"/>
</dbReference>
<dbReference type="RefSeq" id="WP_012857128.1">
    <property type="nucleotide sequence ID" value="NC_013512.1"/>
</dbReference>
<evidence type="ECO:0000259" key="2">
    <source>
        <dbReference type="PROSITE" id="PS51832"/>
    </source>
</evidence>
<sequence>MAKVIKIFLKQGFTPIDKRLLKRGTCLNFDCYIQRFNGFAIVIEKGTFLSERIYATLIKRHLHIYVHNRDYSDYQAYCLEHGSKLCTLMDEEEVSYIQACENALGISKITAYTQNITEKLNAIYENSKVLFDVWLKQKEETLPLDALESLVNELVFLVNEYRIRLSHFNTFLDERDLLSAHLVKVAFFSALLGAHMGINPVTQKKLVLAAMLHDIGKCELDEALLAKPDFLNPKEIEMMQRHVELSVERVKKSGIRDRVILNAIKDHHERLDGSGYPRGRIGIYIGSFAKVIAICDMFDALITNKPYRGAYSTYNALALMRDEGKNKLDTEYIKLLISHLC</sequence>
<dbReference type="PROSITE" id="PS51832">
    <property type="entry name" value="HD_GYP"/>
    <property type="match status" value="1"/>
</dbReference>
<keyword evidence="1" id="KW-0472">Membrane</keyword>
<gene>
    <name evidence="3" type="ordered locus">Sdel_1357</name>
</gene>
<dbReference type="PANTHER" id="PTHR43155">
    <property type="entry name" value="CYCLIC DI-GMP PHOSPHODIESTERASE PA4108-RELATED"/>
    <property type="match status" value="1"/>
</dbReference>
<dbReference type="Pfam" id="PF13487">
    <property type="entry name" value="HD_5"/>
    <property type="match status" value="1"/>
</dbReference>